<protein>
    <submittedName>
        <fullName evidence="2">Uncharacterized protein</fullName>
    </submittedName>
</protein>
<keyword evidence="1" id="KW-0812">Transmembrane</keyword>
<evidence type="ECO:0000256" key="1">
    <source>
        <dbReference type="SAM" id="Phobius"/>
    </source>
</evidence>
<feature type="transmembrane region" description="Helical" evidence="1">
    <location>
        <begin position="41"/>
        <end position="63"/>
    </location>
</feature>
<feature type="transmembrane region" description="Helical" evidence="1">
    <location>
        <begin position="145"/>
        <end position="165"/>
    </location>
</feature>
<accession>A0ABW7XD67</accession>
<dbReference type="RefSeq" id="WP_397400512.1">
    <property type="nucleotide sequence ID" value="NZ_JBIRYI010000001.1"/>
</dbReference>
<evidence type="ECO:0000313" key="2">
    <source>
        <dbReference type="EMBL" id="MFI2485425.1"/>
    </source>
</evidence>
<keyword evidence="1" id="KW-0472">Membrane</keyword>
<evidence type="ECO:0000313" key="3">
    <source>
        <dbReference type="Proteomes" id="UP001611580"/>
    </source>
</evidence>
<keyword evidence="1" id="KW-1133">Transmembrane helix</keyword>
<sequence length="166" mass="17562">MAMLTSTLIRFKHNTLFMTAGMGILIFCSSIPTLRSDPGEVSPWTLGAVAVLISGLYVGGALAKVQSEQFRSGATLYVIATARLSRHAWVYNIQPVAWRRVAQGVIVSEVLLMGLLAFPDALALALGVGFVLHASFALIQPTRLVPFQIAALGAYPAASAGFAMLG</sequence>
<dbReference type="Proteomes" id="UP001611580">
    <property type="component" value="Unassembled WGS sequence"/>
</dbReference>
<feature type="transmembrane region" description="Helical" evidence="1">
    <location>
        <begin position="16"/>
        <end position="35"/>
    </location>
</feature>
<proteinExistence type="predicted"/>
<reference evidence="2 3" key="1">
    <citation type="submission" date="2024-10" db="EMBL/GenBank/DDBJ databases">
        <title>The Natural Products Discovery Center: Release of the First 8490 Sequenced Strains for Exploring Actinobacteria Biosynthetic Diversity.</title>
        <authorList>
            <person name="Kalkreuter E."/>
            <person name="Kautsar S.A."/>
            <person name="Yang D."/>
            <person name="Bader C.D."/>
            <person name="Teijaro C.N."/>
            <person name="Fluegel L."/>
            <person name="Davis C.M."/>
            <person name="Simpson J.R."/>
            <person name="Lauterbach L."/>
            <person name="Steele A.D."/>
            <person name="Gui C."/>
            <person name="Meng S."/>
            <person name="Li G."/>
            <person name="Viehrig K."/>
            <person name="Ye F."/>
            <person name="Su P."/>
            <person name="Kiefer A.F."/>
            <person name="Nichols A."/>
            <person name="Cepeda A.J."/>
            <person name="Yan W."/>
            <person name="Fan B."/>
            <person name="Jiang Y."/>
            <person name="Adhikari A."/>
            <person name="Zheng C.-J."/>
            <person name="Schuster L."/>
            <person name="Cowan T.M."/>
            <person name="Smanski M.J."/>
            <person name="Chevrette M.G."/>
            <person name="De Carvalho L.P.S."/>
            <person name="Shen B."/>
        </authorList>
    </citation>
    <scope>NUCLEOTIDE SEQUENCE [LARGE SCALE GENOMIC DNA]</scope>
    <source>
        <strain evidence="2 3">NPDC019481</strain>
    </source>
</reference>
<feature type="transmembrane region" description="Helical" evidence="1">
    <location>
        <begin position="110"/>
        <end position="139"/>
    </location>
</feature>
<keyword evidence="3" id="KW-1185">Reference proteome</keyword>
<organism evidence="2 3">
    <name type="scientific">Promicromonospora kroppenstedtii</name>
    <dbReference type="NCBI Taxonomy" id="440482"/>
    <lineage>
        <taxon>Bacteria</taxon>
        <taxon>Bacillati</taxon>
        <taxon>Actinomycetota</taxon>
        <taxon>Actinomycetes</taxon>
        <taxon>Micrococcales</taxon>
        <taxon>Promicromonosporaceae</taxon>
        <taxon>Promicromonospora</taxon>
    </lineage>
</organism>
<dbReference type="EMBL" id="JBIRYI010000001">
    <property type="protein sequence ID" value="MFI2485425.1"/>
    <property type="molecule type" value="Genomic_DNA"/>
</dbReference>
<comment type="caution">
    <text evidence="2">The sequence shown here is derived from an EMBL/GenBank/DDBJ whole genome shotgun (WGS) entry which is preliminary data.</text>
</comment>
<gene>
    <name evidence="2" type="ORF">ACH47X_00880</name>
</gene>
<name>A0ABW7XD67_9MICO</name>